<evidence type="ECO:0000259" key="8">
    <source>
        <dbReference type="SMART" id="SM00363"/>
    </source>
</evidence>
<dbReference type="CDD" id="cd00165">
    <property type="entry name" value="S4"/>
    <property type="match status" value="1"/>
</dbReference>
<reference evidence="10" key="1">
    <citation type="journal article" date="2019" name="Int. J. Syst. Evol. Microbiol.">
        <title>The Global Catalogue of Microorganisms (GCM) 10K type strain sequencing project: providing services to taxonomists for standard genome sequencing and annotation.</title>
        <authorList>
            <consortium name="The Broad Institute Genomics Platform"/>
            <consortium name="The Broad Institute Genome Sequencing Center for Infectious Disease"/>
            <person name="Wu L."/>
            <person name="Ma J."/>
        </authorList>
    </citation>
    <scope>NUCLEOTIDE SEQUENCE [LARGE SCALE GENOMIC DNA]</scope>
    <source>
        <strain evidence="10">JCM 17555</strain>
    </source>
</reference>
<gene>
    <name evidence="9" type="primary">rsuA</name>
    <name evidence="9" type="ORF">GCM10022278_26670</name>
</gene>
<evidence type="ECO:0000256" key="3">
    <source>
        <dbReference type="ARBA" id="ARBA00023235"/>
    </source>
</evidence>
<evidence type="ECO:0000256" key="7">
    <source>
        <dbReference type="RuleBase" id="RU003887"/>
    </source>
</evidence>
<comment type="caution">
    <text evidence="9">The sequence shown here is derived from an EMBL/GenBank/DDBJ whole genome shotgun (WGS) entry which is preliminary data.</text>
</comment>
<dbReference type="EMBL" id="BAABBO010000011">
    <property type="protein sequence ID" value="GAA3967578.1"/>
    <property type="molecule type" value="Genomic_DNA"/>
</dbReference>
<dbReference type="InterPro" id="IPR036986">
    <property type="entry name" value="S4_RNA-bd_sf"/>
</dbReference>
<organism evidence="9 10">
    <name type="scientific">Allohahella marinimesophila</name>
    <dbReference type="NCBI Taxonomy" id="1054972"/>
    <lineage>
        <taxon>Bacteria</taxon>
        <taxon>Pseudomonadati</taxon>
        <taxon>Pseudomonadota</taxon>
        <taxon>Gammaproteobacteria</taxon>
        <taxon>Oceanospirillales</taxon>
        <taxon>Hahellaceae</taxon>
        <taxon>Allohahella</taxon>
    </lineage>
</organism>
<dbReference type="InterPro" id="IPR020103">
    <property type="entry name" value="PsdUridine_synth_cat_dom_sf"/>
</dbReference>
<name>A0ABP7PLC2_9GAMM</name>
<protein>
    <recommendedName>
        <fullName evidence="7">Pseudouridine synthase</fullName>
        <ecNumber evidence="7">5.4.99.-</ecNumber>
    </recommendedName>
</protein>
<sequence length="233" mass="25837">MRLDKLISHNTPFSRSEVGKVLKDKRVTVNGSVMTKAAYQVKDTDVISLDGAPLVHQDYLYLMLNKPLDVVCSSDEPDHRTVIDMLDPTLRHRNLQPAGRLDKDATGLVLITDDGQWNHAVTTPGRKTKTYRVETAEPISNADITAFDIGLFLNGEGTPTRPALLEPLNAKSCYVTISEGRYHQIKRMFAARGNRVTSLHRLSMGEIRLDPALAPGEWRALTPDEIASIEPPA</sequence>
<evidence type="ECO:0000256" key="2">
    <source>
        <dbReference type="ARBA" id="ARBA00022884"/>
    </source>
</evidence>
<dbReference type="InterPro" id="IPR002942">
    <property type="entry name" value="S4_RNA-bd"/>
</dbReference>
<accession>A0ABP7PLC2</accession>
<evidence type="ECO:0000313" key="9">
    <source>
        <dbReference type="EMBL" id="GAA3967578.1"/>
    </source>
</evidence>
<evidence type="ECO:0000256" key="1">
    <source>
        <dbReference type="ARBA" id="ARBA00008348"/>
    </source>
</evidence>
<dbReference type="PANTHER" id="PTHR47683:SF4">
    <property type="entry name" value="PSEUDOURIDINE SYNTHASE"/>
    <property type="match status" value="1"/>
</dbReference>
<keyword evidence="10" id="KW-1185">Reference proteome</keyword>
<dbReference type="SMART" id="SM00363">
    <property type="entry name" value="S4"/>
    <property type="match status" value="1"/>
</dbReference>
<dbReference type="EC" id="5.4.99.-" evidence="7"/>
<dbReference type="InterPro" id="IPR006145">
    <property type="entry name" value="PsdUridine_synth_RsuA/RluA"/>
</dbReference>
<evidence type="ECO:0000313" key="10">
    <source>
        <dbReference type="Proteomes" id="UP001501337"/>
    </source>
</evidence>
<dbReference type="Pfam" id="PF00849">
    <property type="entry name" value="PseudoU_synth_2"/>
    <property type="match status" value="1"/>
</dbReference>
<dbReference type="PROSITE" id="PS50889">
    <property type="entry name" value="S4"/>
    <property type="match status" value="1"/>
</dbReference>
<comment type="similarity">
    <text evidence="1 7">Belongs to the pseudouridine synthase RsuA family.</text>
</comment>
<dbReference type="CDD" id="cd02553">
    <property type="entry name" value="PseudoU_synth_RsuA"/>
    <property type="match status" value="1"/>
</dbReference>
<dbReference type="SUPFAM" id="SSF55174">
    <property type="entry name" value="Alpha-L RNA-binding motif"/>
    <property type="match status" value="1"/>
</dbReference>
<dbReference type="PANTHER" id="PTHR47683">
    <property type="entry name" value="PSEUDOURIDINE SYNTHASE FAMILY PROTEIN-RELATED"/>
    <property type="match status" value="1"/>
</dbReference>
<dbReference type="Gene3D" id="3.30.70.580">
    <property type="entry name" value="Pseudouridine synthase I, catalytic domain, N-terminal subdomain"/>
    <property type="match status" value="1"/>
</dbReference>
<dbReference type="Pfam" id="PF01479">
    <property type="entry name" value="S4"/>
    <property type="match status" value="1"/>
</dbReference>
<dbReference type="InterPro" id="IPR000748">
    <property type="entry name" value="PsdUridine_synth_RsuA/RluB/E/F"/>
</dbReference>
<dbReference type="InterPro" id="IPR050343">
    <property type="entry name" value="RsuA_PseudoU_synthase"/>
</dbReference>
<dbReference type="Proteomes" id="UP001501337">
    <property type="component" value="Unassembled WGS sequence"/>
</dbReference>
<keyword evidence="3 7" id="KW-0413">Isomerase</keyword>
<feature type="domain" description="RNA-binding S4" evidence="8">
    <location>
        <begin position="1"/>
        <end position="60"/>
    </location>
</feature>
<dbReference type="InterPro" id="IPR018496">
    <property type="entry name" value="PsdUridine_synth_RsuA/RluB_CS"/>
</dbReference>
<dbReference type="NCBIfam" id="TIGR00093">
    <property type="entry name" value="pseudouridine synthase"/>
    <property type="match status" value="1"/>
</dbReference>
<dbReference type="Gene3D" id="3.10.290.10">
    <property type="entry name" value="RNA-binding S4 domain"/>
    <property type="match status" value="1"/>
</dbReference>
<dbReference type="PROSITE" id="PS01149">
    <property type="entry name" value="PSI_RSU"/>
    <property type="match status" value="1"/>
</dbReference>
<dbReference type="RefSeq" id="WP_344807154.1">
    <property type="nucleotide sequence ID" value="NZ_BAABBO010000011.1"/>
</dbReference>
<comment type="catalytic activity">
    <reaction evidence="4">
        <text>uridine(516) in 16S rRNA = pseudouridine(516) in 16S rRNA</text>
        <dbReference type="Rhea" id="RHEA:38867"/>
        <dbReference type="Rhea" id="RHEA-COMP:10089"/>
        <dbReference type="Rhea" id="RHEA-COMP:10090"/>
        <dbReference type="ChEBI" id="CHEBI:65314"/>
        <dbReference type="ChEBI" id="CHEBI:65315"/>
        <dbReference type="EC" id="5.4.99.19"/>
    </reaction>
</comment>
<evidence type="ECO:0000256" key="5">
    <source>
        <dbReference type="ARBA" id="ARBA00037590"/>
    </source>
</evidence>
<comment type="function">
    <text evidence="5">Responsible for synthesis of pseudouridine from uracil-516 in 16S ribosomal RNA.</text>
</comment>
<dbReference type="InterPro" id="IPR020094">
    <property type="entry name" value="TruA/RsuA/RluB/E/F_N"/>
</dbReference>
<dbReference type="SUPFAM" id="SSF55120">
    <property type="entry name" value="Pseudouridine synthase"/>
    <property type="match status" value="1"/>
</dbReference>
<evidence type="ECO:0000256" key="6">
    <source>
        <dbReference type="PROSITE-ProRule" id="PRU00182"/>
    </source>
</evidence>
<evidence type="ECO:0000256" key="4">
    <source>
        <dbReference type="ARBA" id="ARBA00036749"/>
    </source>
</evidence>
<dbReference type="Gene3D" id="3.30.70.1560">
    <property type="entry name" value="Alpha-L RNA-binding motif"/>
    <property type="match status" value="1"/>
</dbReference>
<proteinExistence type="inferred from homology"/>
<keyword evidence="2 6" id="KW-0694">RNA-binding</keyword>
<dbReference type="InterPro" id="IPR042092">
    <property type="entry name" value="PsdUridine_s_RsuA/RluB/E/F_cat"/>
</dbReference>